<evidence type="ECO:0000256" key="1">
    <source>
        <dbReference type="SAM" id="MobiDB-lite"/>
    </source>
</evidence>
<keyword evidence="4" id="KW-1185">Reference proteome</keyword>
<dbReference type="InterPro" id="IPR036388">
    <property type="entry name" value="WH-like_DNA-bd_sf"/>
</dbReference>
<comment type="caution">
    <text evidence="3">The sequence shown here is derived from an EMBL/GenBank/DDBJ whole genome shotgun (WGS) entry which is preliminary data.</text>
</comment>
<feature type="region of interest" description="Disordered" evidence="1">
    <location>
        <begin position="280"/>
        <end position="306"/>
    </location>
</feature>
<feature type="domain" description="Bacteriophage lambda Replication protein O N-terminal" evidence="2">
    <location>
        <begin position="5"/>
        <end position="103"/>
    </location>
</feature>
<sequence>MANVQKEHGFAPIANEILDAICQYTFNGAQLRIVLKIWRLTYGYGRKDHDFSISFLQQTTGLSDRTIKKEIATLVKDKVLVVTKQETSTTARRLAFNKDYDQWTISKSGDHSVKQDDLFSVTEGKDCSPPDDGGRGEVLFTPGGKYPSPPDSVLGGSIVPPYKEKDLLKKSIKDNIALFDQFYEIYPRKVSKKKAQETWSRLCKQEEFNPLLVIEQTRNFSETCKLLRTEKKFIPHPSTYLNQKRYEDYDVVDPEGLLQVAETGSKGGGNALDRLLRKEMEGNGSQRRDITDEVHFGGLPELPDGR</sequence>
<gene>
    <name evidence="3" type="ORF">J21TS7_62870</name>
</gene>
<organism evidence="3 4">
    <name type="scientific">Paenibacillus cineris</name>
    <dbReference type="NCBI Taxonomy" id="237530"/>
    <lineage>
        <taxon>Bacteria</taxon>
        <taxon>Bacillati</taxon>
        <taxon>Bacillota</taxon>
        <taxon>Bacilli</taxon>
        <taxon>Bacillales</taxon>
        <taxon>Paenibacillaceae</taxon>
        <taxon>Paenibacillus</taxon>
    </lineage>
</organism>
<dbReference type="Gene3D" id="1.10.10.10">
    <property type="entry name" value="Winged helix-like DNA-binding domain superfamily/Winged helix DNA-binding domain"/>
    <property type="match status" value="1"/>
</dbReference>
<feature type="region of interest" description="Disordered" evidence="1">
    <location>
        <begin position="123"/>
        <end position="156"/>
    </location>
</feature>
<feature type="compositionally biased region" description="Basic and acidic residues" evidence="1">
    <location>
        <begin position="280"/>
        <end position="295"/>
    </location>
</feature>
<dbReference type="Proteomes" id="UP000676601">
    <property type="component" value="Unassembled WGS sequence"/>
</dbReference>
<reference evidence="3 4" key="1">
    <citation type="submission" date="2021-03" db="EMBL/GenBank/DDBJ databases">
        <title>Antimicrobial resistance genes in bacteria isolated from Japanese honey, and their potential for conferring macrolide and lincosamide resistance in the American foulbrood pathogen Paenibacillus larvae.</title>
        <authorList>
            <person name="Okamoto M."/>
            <person name="Kumagai M."/>
            <person name="Kanamori H."/>
            <person name="Takamatsu D."/>
        </authorList>
    </citation>
    <scope>NUCLEOTIDE SEQUENCE [LARGE SCALE GENOMIC DNA]</scope>
    <source>
        <strain evidence="3 4">J21TS7</strain>
    </source>
</reference>
<dbReference type="InterPro" id="IPR006497">
    <property type="entry name" value="Phage_lambda_VrpO_N"/>
</dbReference>
<evidence type="ECO:0000313" key="3">
    <source>
        <dbReference type="EMBL" id="GIO57969.1"/>
    </source>
</evidence>
<dbReference type="Pfam" id="PF04492">
    <property type="entry name" value="Phage_rep_O"/>
    <property type="match status" value="1"/>
</dbReference>
<proteinExistence type="predicted"/>
<feature type="compositionally biased region" description="Basic and acidic residues" evidence="1">
    <location>
        <begin position="123"/>
        <end position="135"/>
    </location>
</feature>
<dbReference type="EMBL" id="BORU01000005">
    <property type="protein sequence ID" value="GIO57969.1"/>
    <property type="molecule type" value="Genomic_DNA"/>
</dbReference>
<accession>A0ABQ4LN71</accession>
<protein>
    <recommendedName>
        <fullName evidence="2">Bacteriophage lambda Replication protein O N-terminal domain-containing protein</fullName>
    </recommendedName>
</protein>
<dbReference type="RefSeq" id="WP_212985986.1">
    <property type="nucleotide sequence ID" value="NZ_BORU01000005.1"/>
</dbReference>
<evidence type="ECO:0000313" key="4">
    <source>
        <dbReference type="Proteomes" id="UP000676601"/>
    </source>
</evidence>
<evidence type="ECO:0000259" key="2">
    <source>
        <dbReference type="Pfam" id="PF04492"/>
    </source>
</evidence>
<name>A0ABQ4LN71_9BACL</name>